<dbReference type="Gene3D" id="1.10.220.30">
    <property type="match status" value="1"/>
</dbReference>
<dbReference type="InterPro" id="IPR006668">
    <property type="entry name" value="Mg_transptr_MgtE_intracell_dom"/>
</dbReference>
<dbReference type="SUPFAM" id="SSF158791">
    <property type="entry name" value="MgtE N-terminal domain-like"/>
    <property type="match status" value="1"/>
</dbReference>
<evidence type="ECO:0000256" key="2">
    <source>
        <dbReference type="ARBA" id="ARBA00009749"/>
    </source>
</evidence>
<dbReference type="PANTHER" id="PTHR43773">
    <property type="entry name" value="MAGNESIUM TRANSPORTER MGTE"/>
    <property type="match status" value="1"/>
</dbReference>
<comment type="similarity">
    <text evidence="2">Belongs to the SLC41A transporter family.</text>
</comment>
<dbReference type="GO" id="GO:0015095">
    <property type="term" value="F:magnesium ion transmembrane transporter activity"/>
    <property type="evidence" value="ECO:0007669"/>
    <property type="project" value="InterPro"/>
</dbReference>
<evidence type="ECO:0000259" key="10">
    <source>
        <dbReference type="PROSITE" id="PS51371"/>
    </source>
</evidence>
<dbReference type="KEGG" id="nva:G3M78_01485"/>
<dbReference type="InterPro" id="IPR046342">
    <property type="entry name" value="CBS_dom_sf"/>
</dbReference>
<keyword evidence="3" id="KW-0813">Transport</keyword>
<evidence type="ECO:0000256" key="1">
    <source>
        <dbReference type="ARBA" id="ARBA00004141"/>
    </source>
</evidence>
<feature type="transmembrane region" description="Helical" evidence="9">
    <location>
        <begin position="343"/>
        <end position="364"/>
    </location>
</feature>
<evidence type="ECO:0000256" key="9">
    <source>
        <dbReference type="SAM" id="Phobius"/>
    </source>
</evidence>
<evidence type="ECO:0000313" key="11">
    <source>
        <dbReference type="EMBL" id="QPJ64143.1"/>
    </source>
</evidence>
<dbReference type="Proteomes" id="UP000594464">
    <property type="component" value="Chromosome"/>
</dbReference>
<dbReference type="AlphaFoldDB" id="A0A7T0G2E0"/>
<evidence type="ECO:0000256" key="5">
    <source>
        <dbReference type="ARBA" id="ARBA00022842"/>
    </source>
</evidence>
<dbReference type="InterPro" id="IPR000644">
    <property type="entry name" value="CBS_dom"/>
</dbReference>
<feature type="transmembrane region" description="Helical" evidence="9">
    <location>
        <begin position="274"/>
        <end position="293"/>
    </location>
</feature>
<feature type="domain" description="CBS" evidence="10">
    <location>
        <begin position="125"/>
        <end position="185"/>
    </location>
</feature>
<accession>A0A7T0G2E0</accession>
<dbReference type="Pfam" id="PF00571">
    <property type="entry name" value="CBS"/>
    <property type="match status" value="2"/>
</dbReference>
<comment type="subcellular location">
    <subcellularLocation>
        <location evidence="1">Membrane</location>
        <topology evidence="1">Multi-pass membrane protein</topology>
    </subcellularLocation>
</comment>
<protein>
    <submittedName>
        <fullName evidence="11">Magnesium transporter</fullName>
    </submittedName>
</protein>
<keyword evidence="7 9" id="KW-0472">Membrane</keyword>
<feature type="transmembrane region" description="Helical" evidence="9">
    <location>
        <begin position="370"/>
        <end position="396"/>
    </location>
</feature>
<feature type="domain" description="CBS" evidence="10">
    <location>
        <begin position="186"/>
        <end position="245"/>
    </location>
</feature>
<dbReference type="GO" id="GO:0016020">
    <property type="term" value="C:membrane"/>
    <property type="evidence" value="ECO:0007669"/>
    <property type="project" value="UniProtKB-SubCell"/>
</dbReference>
<dbReference type="InterPro" id="IPR006667">
    <property type="entry name" value="SLC41_membr_dom"/>
</dbReference>
<dbReference type="SUPFAM" id="SSF54631">
    <property type="entry name" value="CBS-domain pair"/>
    <property type="match status" value="1"/>
</dbReference>
<evidence type="ECO:0000256" key="6">
    <source>
        <dbReference type="ARBA" id="ARBA00022989"/>
    </source>
</evidence>
<evidence type="ECO:0000256" key="8">
    <source>
        <dbReference type="PROSITE-ProRule" id="PRU00703"/>
    </source>
</evidence>
<name>A0A7T0G2E0_9BACT</name>
<feature type="transmembrane region" description="Helical" evidence="9">
    <location>
        <begin position="408"/>
        <end position="433"/>
    </location>
</feature>
<dbReference type="Gene3D" id="1.10.357.20">
    <property type="entry name" value="SLC41 divalent cation transporters, integral membrane domain"/>
    <property type="match status" value="1"/>
</dbReference>
<dbReference type="InterPro" id="IPR006669">
    <property type="entry name" value="MgtE_transporter"/>
</dbReference>
<dbReference type="Pfam" id="PF03448">
    <property type="entry name" value="MgtE_N"/>
    <property type="match status" value="1"/>
</dbReference>
<organism evidence="11 12">
    <name type="scientific">Candidatus Nitrohelix vancouverensis</name>
    <dbReference type="NCBI Taxonomy" id="2705534"/>
    <lineage>
        <taxon>Bacteria</taxon>
        <taxon>Pseudomonadati</taxon>
        <taxon>Nitrospinota/Tectimicrobiota group</taxon>
        <taxon>Nitrospinota</taxon>
        <taxon>Nitrospinia</taxon>
        <taxon>Nitrospinales</taxon>
        <taxon>Nitrospinaceae</taxon>
        <taxon>Candidatus Nitrohelix</taxon>
    </lineage>
</organism>
<dbReference type="Pfam" id="PF01769">
    <property type="entry name" value="MgtE"/>
    <property type="match status" value="1"/>
</dbReference>
<evidence type="ECO:0000256" key="3">
    <source>
        <dbReference type="ARBA" id="ARBA00022448"/>
    </source>
</evidence>
<reference evidence="12" key="1">
    <citation type="submission" date="2020-02" db="EMBL/GenBank/DDBJ databases">
        <title>Genomic and physiological characterization of two novel Nitrospinaceae genera.</title>
        <authorList>
            <person name="Mueller A.J."/>
            <person name="Jung M.-Y."/>
            <person name="Strachan C.R."/>
            <person name="Herbold C.W."/>
            <person name="Kirkegaard R.H."/>
            <person name="Daims H."/>
        </authorList>
    </citation>
    <scope>NUCLEOTIDE SEQUENCE [LARGE SCALE GENOMIC DNA]</scope>
</reference>
<keyword evidence="5" id="KW-0460">Magnesium</keyword>
<proteinExistence type="inferred from homology"/>
<dbReference type="SUPFAM" id="SSF161093">
    <property type="entry name" value="MgtE membrane domain-like"/>
    <property type="match status" value="1"/>
</dbReference>
<dbReference type="PANTHER" id="PTHR43773:SF1">
    <property type="entry name" value="MAGNESIUM TRANSPORTER MGTE"/>
    <property type="match status" value="1"/>
</dbReference>
<keyword evidence="8" id="KW-0129">CBS domain</keyword>
<evidence type="ECO:0000256" key="4">
    <source>
        <dbReference type="ARBA" id="ARBA00022692"/>
    </source>
</evidence>
<dbReference type="PROSITE" id="PS51371">
    <property type="entry name" value="CBS"/>
    <property type="match status" value="2"/>
</dbReference>
<dbReference type="Gene3D" id="3.10.580.10">
    <property type="entry name" value="CBS-domain"/>
    <property type="match status" value="1"/>
</dbReference>
<sequence>MPDTTAVIQALNQRYFQRYPEEALRRLEDMTPEDATVLLKSQPPAVAASLIERMTPDFSAEIIVLLPEPMARAVLASANLASIVTMMGQLDYTEKEHCMSLADASLQQELRRLMDYPEDSAGRFMDTRVPSFRETMTVQQCLRRIRQLKSKPTRILYVIDANNRLVSQVEMQDLILSDARSEILMISRPLKAVATPMDPREEVVAKLEEYKLSGLPVLNIDRQLMGVIRHDAMVKAVEEEATVDIQTMFGVSKDERALSGPVFAVRKRLPWLQINLLTAFLAASVVGLFEGLISQFTALAVLLPVVAGQSGNAGAQALAVTMRGLALREISSRQWKQVLYKEVRVGFLNGVAVAATTGIGVYYWSRSLGLAAVISMAMVLSMVAAGFAGASVPIILTRLGQDPATASSIILTTVTDVAGFFSFLGIATLLSAFL</sequence>
<evidence type="ECO:0000256" key="7">
    <source>
        <dbReference type="ARBA" id="ARBA00023136"/>
    </source>
</evidence>
<gene>
    <name evidence="11" type="ORF">G3M78_01485</name>
</gene>
<keyword evidence="6 9" id="KW-1133">Transmembrane helix</keyword>
<dbReference type="InterPro" id="IPR036739">
    <property type="entry name" value="SLC41_membr_dom_sf"/>
</dbReference>
<evidence type="ECO:0000313" key="12">
    <source>
        <dbReference type="Proteomes" id="UP000594464"/>
    </source>
</evidence>
<keyword evidence="4 9" id="KW-0812">Transmembrane</keyword>
<dbReference type="EMBL" id="CP048620">
    <property type="protein sequence ID" value="QPJ64143.1"/>
    <property type="molecule type" value="Genomic_DNA"/>
</dbReference>